<sequence>MQCNIDARGRSVRLVAGLVTAAVSILLIALLLMNLVQGMAWWIVAIAAGLGGAFQIYEGWAGWCVLRAMGWRTPI</sequence>
<evidence type="ECO:0000313" key="3">
    <source>
        <dbReference type="Proteomes" id="UP001575105"/>
    </source>
</evidence>
<proteinExistence type="predicted"/>
<dbReference type="Proteomes" id="UP001575105">
    <property type="component" value="Unassembled WGS sequence"/>
</dbReference>
<dbReference type="EMBL" id="JBGUBD010000004">
    <property type="protein sequence ID" value="MFA9478029.1"/>
    <property type="molecule type" value="Genomic_DNA"/>
</dbReference>
<keyword evidence="1" id="KW-0812">Transmembrane</keyword>
<protein>
    <recommendedName>
        <fullName evidence="4">DUF2892 family protein</fullName>
    </recommendedName>
</protein>
<reference evidence="2 3" key="1">
    <citation type="submission" date="2024-08" db="EMBL/GenBank/DDBJ databases">
        <title>Whole-genome sequencing of halo(alkali)philic microorganisms from hypersaline lakes.</title>
        <authorList>
            <person name="Sorokin D.Y."/>
            <person name="Merkel A.Y."/>
            <person name="Messina E."/>
            <person name="Yakimov M."/>
        </authorList>
    </citation>
    <scope>NUCLEOTIDE SEQUENCE [LARGE SCALE GENOMIC DNA]</scope>
    <source>
        <strain evidence="2 3">AB-hyl4</strain>
    </source>
</reference>
<feature type="transmembrane region" description="Helical" evidence="1">
    <location>
        <begin position="39"/>
        <end position="57"/>
    </location>
</feature>
<feature type="transmembrane region" description="Helical" evidence="1">
    <location>
        <begin position="12"/>
        <end position="33"/>
    </location>
</feature>
<keyword evidence="3" id="KW-1185">Reference proteome</keyword>
<keyword evidence="1" id="KW-0472">Membrane</keyword>
<keyword evidence="1" id="KW-1133">Transmembrane helix</keyword>
<organism evidence="2 3">
    <name type="scientific">Natronomicrosphaera hydrolytica</name>
    <dbReference type="NCBI Taxonomy" id="3242702"/>
    <lineage>
        <taxon>Bacteria</taxon>
        <taxon>Pseudomonadati</taxon>
        <taxon>Planctomycetota</taxon>
        <taxon>Phycisphaerae</taxon>
        <taxon>Phycisphaerales</taxon>
        <taxon>Phycisphaeraceae</taxon>
        <taxon>Natronomicrosphaera</taxon>
    </lineage>
</organism>
<name>A0ABV4U6C4_9BACT</name>
<evidence type="ECO:0000313" key="2">
    <source>
        <dbReference type="EMBL" id="MFA9478029.1"/>
    </source>
</evidence>
<evidence type="ECO:0008006" key="4">
    <source>
        <dbReference type="Google" id="ProtNLM"/>
    </source>
</evidence>
<dbReference type="RefSeq" id="WP_425344958.1">
    <property type="nucleotide sequence ID" value="NZ_JBGUBD010000004.1"/>
</dbReference>
<comment type="caution">
    <text evidence="2">The sequence shown here is derived from an EMBL/GenBank/DDBJ whole genome shotgun (WGS) entry which is preliminary data.</text>
</comment>
<gene>
    <name evidence="2" type="ORF">ACERK3_06930</name>
</gene>
<evidence type="ECO:0000256" key="1">
    <source>
        <dbReference type="SAM" id="Phobius"/>
    </source>
</evidence>
<accession>A0ABV4U6C4</accession>